<dbReference type="Proteomes" id="UP000825729">
    <property type="component" value="Unassembled WGS sequence"/>
</dbReference>
<accession>A0AAV7DU82</accession>
<protein>
    <recommendedName>
        <fullName evidence="4">Secreted protein</fullName>
    </recommendedName>
</protein>
<gene>
    <name evidence="2" type="ORF">H6P81_020008</name>
</gene>
<keyword evidence="1" id="KW-0732">Signal</keyword>
<feature type="signal peptide" evidence="1">
    <location>
        <begin position="1"/>
        <end position="20"/>
    </location>
</feature>
<sequence length="78" mass="8705">MAILSTVWLALMVRSGGCHAIAGHQIVENVYIRGTISIAVELQQKIWEGKLEVVKQVLTHFKICLTLVRKGFGIEEET</sequence>
<dbReference type="AlphaFoldDB" id="A0AAV7DU82"/>
<evidence type="ECO:0008006" key="4">
    <source>
        <dbReference type="Google" id="ProtNLM"/>
    </source>
</evidence>
<reference evidence="2 3" key="1">
    <citation type="submission" date="2021-07" db="EMBL/GenBank/DDBJ databases">
        <title>The Aristolochia fimbriata genome: insights into angiosperm evolution, floral development and chemical biosynthesis.</title>
        <authorList>
            <person name="Jiao Y."/>
        </authorList>
    </citation>
    <scope>NUCLEOTIDE SEQUENCE [LARGE SCALE GENOMIC DNA]</scope>
    <source>
        <strain evidence="2">IBCAS-2021</strain>
        <tissue evidence="2">Leaf</tissue>
    </source>
</reference>
<evidence type="ECO:0000313" key="3">
    <source>
        <dbReference type="Proteomes" id="UP000825729"/>
    </source>
</evidence>
<name>A0AAV7DU82_ARIFI</name>
<evidence type="ECO:0000313" key="2">
    <source>
        <dbReference type="EMBL" id="KAG9439843.1"/>
    </source>
</evidence>
<comment type="caution">
    <text evidence="2">The sequence shown here is derived from an EMBL/GenBank/DDBJ whole genome shotgun (WGS) entry which is preliminary data.</text>
</comment>
<keyword evidence="3" id="KW-1185">Reference proteome</keyword>
<organism evidence="2 3">
    <name type="scientific">Aristolochia fimbriata</name>
    <name type="common">White veined hardy Dutchman's pipe vine</name>
    <dbReference type="NCBI Taxonomy" id="158543"/>
    <lineage>
        <taxon>Eukaryota</taxon>
        <taxon>Viridiplantae</taxon>
        <taxon>Streptophyta</taxon>
        <taxon>Embryophyta</taxon>
        <taxon>Tracheophyta</taxon>
        <taxon>Spermatophyta</taxon>
        <taxon>Magnoliopsida</taxon>
        <taxon>Magnoliidae</taxon>
        <taxon>Piperales</taxon>
        <taxon>Aristolochiaceae</taxon>
        <taxon>Aristolochia</taxon>
    </lineage>
</organism>
<evidence type="ECO:0000256" key="1">
    <source>
        <dbReference type="SAM" id="SignalP"/>
    </source>
</evidence>
<feature type="chain" id="PRO_5043395157" description="Secreted protein" evidence="1">
    <location>
        <begin position="21"/>
        <end position="78"/>
    </location>
</feature>
<proteinExistence type="predicted"/>
<dbReference type="EMBL" id="JAINDJ010000008">
    <property type="protein sequence ID" value="KAG9439843.1"/>
    <property type="molecule type" value="Genomic_DNA"/>
</dbReference>